<dbReference type="Gene3D" id="3.50.50.60">
    <property type="entry name" value="FAD/NAD(P)-binding domain"/>
    <property type="match status" value="1"/>
</dbReference>
<dbReference type="Pfam" id="PF01266">
    <property type="entry name" value="DAO"/>
    <property type="match status" value="1"/>
</dbReference>
<feature type="domain" description="FAD dependent oxidoreductase" evidence="2">
    <location>
        <begin position="65"/>
        <end position="412"/>
    </location>
</feature>
<keyword evidence="4" id="KW-1185">Reference proteome</keyword>
<accession>A0A844WD94</accession>
<dbReference type="GO" id="GO:0016491">
    <property type="term" value="F:oxidoreductase activity"/>
    <property type="evidence" value="ECO:0007669"/>
    <property type="project" value="UniProtKB-KW"/>
</dbReference>
<evidence type="ECO:0000259" key="2">
    <source>
        <dbReference type="Pfam" id="PF01266"/>
    </source>
</evidence>
<comment type="caution">
    <text evidence="3">The sequence shown here is derived from an EMBL/GenBank/DDBJ whole genome shotgun (WGS) entry which is preliminary data.</text>
</comment>
<dbReference type="InterPro" id="IPR006076">
    <property type="entry name" value="FAD-dep_OxRdtase"/>
</dbReference>
<dbReference type="Gene3D" id="3.30.9.10">
    <property type="entry name" value="D-Amino Acid Oxidase, subunit A, domain 2"/>
    <property type="match status" value="1"/>
</dbReference>
<dbReference type="Proteomes" id="UP000443843">
    <property type="component" value="Unassembled WGS sequence"/>
</dbReference>
<evidence type="ECO:0000256" key="1">
    <source>
        <dbReference type="ARBA" id="ARBA00023002"/>
    </source>
</evidence>
<protein>
    <submittedName>
        <fullName evidence="3">FAD-dependent oxidoreductase</fullName>
    </submittedName>
</protein>
<reference evidence="3 4" key="1">
    <citation type="submission" date="2019-11" db="EMBL/GenBank/DDBJ databases">
        <title>Pseudooceanicola pacifica sp. nov., isolated from deep-sea sediment of the Pacific Ocean.</title>
        <authorList>
            <person name="Lyu L."/>
        </authorList>
    </citation>
    <scope>NUCLEOTIDE SEQUENCE [LARGE SCALE GENOMIC DNA]</scope>
    <source>
        <strain evidence="3 4">216_PA32_1</strain>
    </source>
</reference>
<dbReference type="PANTHER" id="PTHR13847:SF281">
    <property type="entry name" value="FAD DEPENDENT OXIDOREDUCTASE DOMAIN-CONTAINING PROTEIN"/>
    <property type="match status" value="1"/>
</dbReference>
<keyword evidence="1" id="KW-0560">Oxidoreductase</keyword>
<dbReference type="SUPFAM" id="SSF51905">
    <property type="entry name" value="FAD/NAD(P)-binding domain"/>
    <property type="match status" value="1"/>
</dbReference>
<dbReference type="AlphaFoldDB" id="A0A844WD94"/>
<gene>
    <name evidence="3" type="ORF">GLS40_09920</name>
</gene>
<name>A0A844WD94_9RHOB</name>
<evidence type="ECO:0000313" key="4">
    <source>
        <dbReference type="Proteomes" id="UP000443843"/>
    </source>
</evidence>
<evidence type="ECO:0000313" key="3">
    <source>
        <dbReference type="EMBL" id="MWB78342.1"/>
    </source>
</evidence>
<dbReference type="PANTHER" id="PTHR13847">
    <property type="entry name" value="SARCOSINE DEHYDROGENASE-RELATED"/>
    <property type="match status" value="1"/>
</dbReference>
<proteinExistence type="predicted"/>
<sequence>MPGASSRCGRQRSLGTRAGTGQVMKLVDFVTTRPGRPMPGSLYAEEARSTEREREPLRAEVTCEVAIVGAGFTGLSTALHLAQMGVDCVVLEANEPGWGASGRNGGQINPGLKHGPDEVAARFGPWAVRFSQDAPDRVFELVESHQIACDIRRGGTLRAATDDIHMAQLRDLAGQMGRHGLPCELLSAEDMAHATGTPSYAGGLFDPKGGQINPLKYARGLAAAVRAQGVAIWSNSPVVKADEQGGHWTLTAGEGRVRARKVLFATNGYTDGLVPRLRRSVIPVFSSILASAPLPEEMAARLLAGGQSLFEVGPVTTYYRVDASLRLIFGGRGRMGDANGPGAFPSLASYAERLWPGIGQVGWEYGWNGRVALTQDHYPHVHRYGETGFACVGFNGRGVAMATAMGRELAAMLVAGDTHDPVFPTSPIKTIPFQPFWPAGVTPALAWARFKERIGGAT</sequence>
<organism evidence="3 4">
    <name type="scientific">Pseudooceanicola pacificus</name>
    <dbReference type="NCBI Taxonomy" id="2676438"/>
    <lineage>
        <taxon>Bacteria</taxon>
        <taxon>Pseudomonadati</taxon>
        <taxon>Pseudomonadota</taxon>
        <taxon>Alphaproteobacteria</taxon>
        <taxon>Rhodobacterales</taxon>
        <taxon>Paracoccaceae</taxon>
        <taxon>Pseudooceanicola</taxon>
    </lineage>
</organism>
<dbReference type="InterPro" id="IPR036188">
    <property type="entry name" value="FAD/NAD-bd_sf"/>
</dbReference>
<dbReference type="EMBL" id="WNXQ01000004">
    <property type="protein sequence ID" value="MWB78342.1"/>
    <property type="molecule type" value="Genomic_DNA"/>
</dbReference>
<dbReference type="GO" id="GO:0005737">
    <property type="term" value="C:cytoplasm"/>
    <property type="evidence" value="ECO:0007669"/>
    <property type="project" value="TreeGrafter"/>
</dbReference>